<evidence type="ECO:0000259" key="13">
    <source>
        <dbReference type="PROSITE" id="PS50926"/>
    </source>
</evidence>
<keyword evidence="4 12" id="KW-0949">S-adenosyl-L-methionine</keyword>
<comment type="cofactor">
    <cofactor evidence="12">
        <name>[4Fe-4S] cluster</name>
        <dbReference type="ChEBI" id="CHEBI:49883"/>
    </cofactor>
    <text evidence="12">Binds 2 [4Fe-4S] clusters. One cluster is coordinated with 3 cysteines and an exchangeable S-adenosyl-L-methionine.</text>
</comment>
<dbReference type="NCBIfam" id="TIGR00089">
    <property type="entry name" value="MiaB/RimO family radical SAM methylthiotransferase"/>
    <property type="match status" value="1"/>
</dbReference>
<dbReference type="Pfam" id="PF04055">
    <property type="entry name" value="Radical_SAM"/>
    <property type="match status" value="1"/>
</dbReference>
<feature type="binding site" evidence="12">
    <location>
        <position position="157"/>
    </location>
    <ligand>
        <name>[4Fe-4S] cluster</name>
        <dbReference type="ChEBI" id="CHEBI:49883"/>
        <label>2</label>
        <note>4Fe-4S-S-AdoMet</note>
    </ligand>
</feature>
<keyword evidence="5 12" id="KW-0479">Metal-binding</keyword>
<dbReference type="FunFam" id="3.40.50.12160:FF:000003">
    <property type="entry name" value="CDK5 regulatory subunit-associated protein 1"/>
    <property type="match status" value="1"/>
</dbReference>
<dbReference type="SFLD" id="SFLDG01082">
    <property type="entry name" value="B12-binding_domain_containing"/>
    <property type="match status" value="1"/>
</dbReference>
<dbReference type="InterPro" id="IPR013848">
    <property type="entry name" value="Methylthiotransferase_N"/>
</dbReference>
<dbReference type="Pfam" id="PF01938">
    <property type="entry name" value="TRAM"/>
    <property type="match status" value="1"/>
</dbReference>
<dbReference type="SMART" id="SM00729">
    <property type="entry name" value="Elp3"/>
    <property type="match status" value="1"/>
</dbReference>
<dbReference type="InterPro" id="IPR002792">
    <property type="entry name" value="TRAM_dom"/>
</dbReference>
<reference evidence="16 17" key="1">
    <citation type="submission" date="2013-12" db="EMBL/GenBank/DDBJ databases">
        <title>Comparative genomics of Petrotoga isolates.</title>
        <authorList>
            <person name="Nesbo C.L."/>
            <person name="Charchuk R."/>
            <person name="Chow K."/>
        </authorList>
    </citation>
    <scope>NUCLEOTIDE SEQUENCE [LARGE SCALE GENOMIC DNA]</scope>
    <source>
        <strain evidence="16 17">DSM 13574</strain>
    </source>
</reference>
<name>A0A2K1P5L9_9BACT</name>
<evidence type="ECO:0000256" key="12">
    <source>
        <dbReference type="HAMAP-Rule" id="MF_01864"/>
    </source>
</evidence>
<dbReference type="GO" id="GO:0051539">
    <property type="term" value="F:4 iron, 4 sulfur cluster binding"/>
    <property type="evidence" value="ECO:0007669"/>
    <property type="project" value="UniProtKB-UniRule"/>
</dbReference>
<comment type="caution">
    <text evidence="16">The sequence shown here is derived from an EMBL/GenBank/DDBJ whole genome shotgun (WGS) entry which is preliminary data.</text>
</comment>
<dbReference type="CDD" id="cd01335">
    <property type="entry name" value="Radical_SAM"/>
    <property type="match status" value="1"/>
</dbReference>
<comment type="function">
    <text evidence="1 12">Catalyzes the methylthiolation of N6-(dimethylallyl)adenosine (i(6)A), leading to the formation of 2-methylthio-N6-(dimethylallyl)adenosine (ms(2)i(6)A) at position 37 in tRNAs that read codons beginning with uridine.</text>
</comment>
<dbReference type="InterPro" id="IPR006463">
    <property type="entry name" value="MiaB_methiolase"/>
</dbReference>
<dbReference type="InterPro" id="IPR058240">
    <property type="entry name" value="rSAM_sf"/>
</dbReference>
<comment type="catalytic activity">
    <reaction evidence="12">
        <text>N(6)-dimethylallyladenosine(37) in tRNA + (sulfur carrier)-SH + AH2 + 2 S-adenosyl-L-methionine = 2-methylsulfanyl-N(6)-dimethylallyladenosine(37) in tRNA + (sulfur carrier)-H + 5'-deoxyadenosine + L-methionine + A + S-adenosyl-L-homocysteine + 2 H(+)</text>
        <dbReference type="Rhea" id="RHEA:37067"/>
        <dbReference type="Rhea" id="RHEA-COMP:10375"/>
        <dbReference type="Rhea" id="RHEA-COMP:10376"/>
        <dbReference type="Rhea" id="RHEA-COMP:14737"/>
        <dbReference type="Rhea" id="RHEA-COMP:14739"/>
        <dbReference type="ChEBI" id="CHEBI:13193"/>
        <dbReference type="ChEBI" id="CHEBI:15378"/>
        <dbReference type="ChEBI" id="CHEBI:17319"/>
        <dbReference type="ChEBI" id="CHEBI:17499"/>
        <dbReference type="ChEBI" id="CHEBI:29917"/>
        <dbReference type="ChEBI" id="CHEBI:57844"/>
        <dbReference type="ChEBI" id="CHEBI:57856"/>
        <dbReference type="ChEBI" id="CHEBI:59789"/>
        <dbReference type="ChEBI" id="CHEBI:64428"/>
        <dbReference type="ChEBI" id="CHEBI:74415"/>
        <dbReference type="ChEBI" id="CHEBI:74417"/>
        <dbReference type="EC" id="2.8.4.3"/>
    </reaction>
</comment>
<keyword evidence="12" id="KW-0819">tRNA processing</keyword>
<evidence type="ECO:0000256" key="10">
    <source>
        <dbReference type="ARBA" id="ARBA00080698"/>
    </source>
</evidence>
<dbReference type="RefSeq" id="WP_103066308.1">
    <property type="nucleotide sequence ID" value="NZ_AZRL01000003.1"/>
</dbReference>
<dbReference type="InterPro" id="IPR023404">
    <property type="entry name" value="rSAM_horseshoe"/>
</dbReference>
<dbReference type="Proteomes" id="UP000236434">
    <property type="component" value="Unassembled WGS sequence"/>
</dbReference>
<accession>A0A2K1P5L9</accession>
<dbReference type="PROSITE" id="PS51918">
    <property type="entry name" value="RADICAL_SAM"/>
    <property type="match status" value="1"/>
</dbReference>
<evidence type="ECO:0000256" key="11">
    <source>
        <dbReference type="ARBA" id="ARBA00081141"/>
    </source>
</evidence>
<feature type="binding site" evidence="12">
    <location>
        <position position="153"/>
    </location>
    <ligand>
        <name>[4Fe-4S] cluster</name>
        <dbReference type="ChEBI" id="CHEBI:49883"/>
        <label>2</label>
        <note>4Fe-4S-S-AdoMet</note>
    </ligand>
</feature>
<dbReference type="PROSITE" id="PS51449">
    <property type="entry name" value="MTTASE_N"/>
    <property type="match status" value="1"/>
</dbReference>
<evidence type="ECO:0000256" key="8">
    <source>
        <dbReference type="ARBA" id="ARBA00033765"/>
    </source>
</evidence>
<dbReference type="Pfam" id="PF00919">
    <property type="entry name" value="UPF0004"/>
    <property type="match status" value="1"/>
</dbReference>
<dbReference type="GO" id="GO:0046872">
    <property type="term" value="F:metal ion binding"/>
    <property type="evidence" value="ECO:0007669"/>
    <property type="project" value="UniProtKB-KW"/>
</dbReference>
<dbReference type="PROSITE" id="PS50926">
    <property type="entry name" value="TRAM"/>
    <property type="match status" value="1"/>
</dbReference>
<protein>
    <recommendedName>
        <fullName evidence="9 12">tRNA-2-methylthio-N(6)-dimethylallyladenosine synthase</fullName>
        <ecNumber evidence="8 12">2.8.4.3</ecNumber>
    </recommendedName>
    <alternativeName>
        <fullName evidence="11 12">(Dimethylallyl)adenosine tRNA methylthiotransferase MiaB</fullName>
    </alternativeName>
    <alternativeName>
        <fullName evidence="10 12">tRNA-i(6)A37 methylthiotransferase</fullName>
    </alternativeName>
</protein>
<keyword evidence="12" id="KW-0963">Cytoplasm</keyword>
<dbReference type="FunFam" id="3.80.30.20:FF:000001">
    <property type="entry name" value="tRNA-2-methylthio-N(6)-dimethylallyladenosine synthase 2"/>
    <property type="match status" value="1"/>
</dbReference>
<dbReference type="GO" id="GO:0035597">
    <property type="term" value="F:tRNA-2-methylthio-N(6)-dimethylallyladenosine(37) synthase activity"/>
    <property type="evidence" value="ECO:0007669"/>
    <property type="project" value="UniProtKB-EC"/>
</dbReference>
<feature type="domain" description="TRAM" evidence="13">
    <location>
        <begin position="369"/>
        <end position="436"/>
    </location>
</feature>
<evidence type="ECO:0000259" key="15">
    <source>
        <dbReference type="PROSITE" id="PS51918"/>
    </source>
</evidence>
<comment type="subunit">
    <text evidence="12">Monomer.</text>
</comment>
<gene>
    <name evidence="12" type="primary">miaB</name>
    <name evidence="16" type="ORF">X929_01670</name>
</gene>
<sequence length="442" mass="50979">MKFYIRTFGCQMNINESEIMAGLLKEEGFEWTENPKEADIILINSCSVREKAENKMFGAIGGYGKLKEEKKNLILGVGGCSAEKEREHILDRFKKVDFVFGTRNVVDITNLVKRALEGERFADFSDKLNDVSFDIPKIPSSKHHAWITIIYGCNKYCTYCIVPYTRGFEKSRPMEDIIKEVESYAKKGYKEITLLGQNVDSYGKDYGDKKSKLDLLIQKAAEFDSIKRIWFLTSYPTDITDSLIQTVANEEKAANYFHLPAQSGSNKILKTMNRKYTKEEFIELVNKIKKEVVNVTISSDFITGFPSETDEDFEETVDLIKKCRFERINIAEYSPREGTIAYKYQNDDVPKHIKNKRLQYLMELQKRINLEENEKYLEQEVVIIQEGKAGKNSTYMGRTMNNKLIIFESKEDLNGEFLKVKINKITPGPLYGEVVKTIYTSV</sequence>
<evidence type="ECO:0000256" key="7">
    <source>
        <dbReference type="ARBA" id="ARBA00023014"/>
    </source>
</evidence>
<evidence type="ECO:0000256" key="6">
    <source>
        <dbReference type="ARBA" id="ARBA00023004"/>
    </source>
</evidence>
<evidence type="ECO:0000256" key="9">
    <source>
        <dbReference type="ARBA" id="ARBA00068570"/>
    </source>
</evidence>
<dbReference type="SFLD" id="SFLDG01061">
    <property type="entry name" value="methylthiotransferase"/>
    <property type="match status" value="1"/>
</dbReference>
<comment type="subcellular location">
    <subcellularLocation>
        <location evidence="12">Cytoplasm</location>
    </subcellularLocation>
</comment>
<evidence type="ECO:0000256" key="5">
    <source>
        <dbReference type="ARBA" id="ARBA00022723"/>
    </source>
</evidence>
<dbReference type="GO" id="GO:0005829">
    <property type="term" value="C:cytosol"/>
    <property type="evidence" value="ECO:0007669"/>
    <property type="project" value="TreeGrafter"/>
</dbReference>
<proteinExistence type="inferred from homology"/>
<dbReference type="PANTHER" id="PTHR43020">
    <property type="entry name" value="CDK5 REGULATORY SUBUNIT-ASSOCIATED PROTEIN 1"/>
    <property type="match status" value="1"/>
</dbReference>
<keyword evidence="7 12" id="KW-0411">Iron-sulfur</keyword>
<evidence type="ECO:0000259" key="14">
    <source>
        <dbReference type="PROSITE" id="PS51449"/>
    </source>
</evidence>
<dbReference type="Gene3D" id="3.80.30.20">
    <property type="entry name" value="tm_1862 like domain"/>
    <property type="match status" value="1"/>
</dbReference>
<evidence type="ECO:0000313" key="16">
    <source>
        <dbReference type="EMBL" id="PNR98083.1"/>
    </source>
</evidence>
<dbReference type="EC" id="2.8.4.3" evidence="8 12"/>
<keyword evidence="2 12" id="KW-0004">4Fe-4S</keyword>
<dbReference type="OrthoDB" id="9805215at2"/>
<comment type="similarity">
    <text evidence="12">Belongs to the methylthiotransferase family. MiaB subfamily.</text>
</comment>
<evidence type="ECO:0000313" key="17">
    <source>
        <dbReference type="Proteomes" id="UP000236434"/>
    </source>
</evidence>
<feature type="binding site" evidence="12">
    <location>
        <position position="46"/>
    </location>
    <ligand>
        <name>[4Fe-4S] cluster</name>
        <dbReference type="ChEBI" id="CHEBI:49883"/>
        <label>1</label>
    </ligand>
</feature>
<dbReference type="Gene3D" id="3.40.50.12160">
    <property type="entry name" value="Methylthiotransferase, N-terminal domain"/>
    <property type="match status" value="1"/>
</dbReference>
<evidence type="ECO:0000256" key="3">
    <source>
        <dbReference type="ARBA" id="ARBA00022679"/>
    </source>
</evidence>
<evidence type="ECO:0000256" key="1">
    <source>
        <dbReference type="ARBA" id="ARBA00003234"/>
    </source>
</evidence>
<organism evidence="16 17">
    <name type="scientific">Petrotoga olearia DSM 13574</name>
    <dbReference type="NCBI Taxonomy" id="1122955"/>
    <lineage>
        <taxon>Bacteria</taxon>
        <taxon>Thermotogati</taxon>
        <taxon>Thermotogota</taxon>
        <taxon>Thermotogae</taxon>
        <taxon>Petrotogales</taxon>
        <taxon>Petrotogaceae</taxon>
        <taxon>Petrotoga</taxon>
    </lineage>
</organism>
<feature type="domain" description="Radical SAM core" evidence="15">
    <location>
        <begin position="139"/>
        <end position="371"/>
    </location>
</feature>
<dbReference type="EMBL" id="AZRL01000003">
    <property type="protein sequence ID" value="PNR98083.1"/>
    <property type="molecule type" value="Genomic_DNA"/>
</dbReference>
<feature type="binding site" evidence="12">
    <location>
        <position position="160"/>
    </location>
    <ligand>
        <name>[4Fe-4S] cluster</name>
        <dbReference type="ChEBI" id="CHEBI:49883"/>
        <label>2</label>
        <note>4Fe-4S-S-AdoMet</note>
    </ligand>
</feature>
<dbReference type="InterPro" id="IPR038135">
    <property type="entry name" value="Methylthiotransferase_N_sf"/>
</dbReference>
<dbReference type="SUPFAM" id="SSF102114">
    <property type="entry name" value="Radical SAM enzymes"/>
    <property type="match status" value="1"/>
</dbReference>
<dbReference type="PANTHER" id="PTHR43020:SF2">
    <property type="entry name" value="MITOCHONDRIAL TRNA METHYLTHIOTRANSFERASE CDK5RAP1"/>
    <property type="match status" value="1"/>
</dbReference>
<dbReference type="SFLD" id="SFLDF00273">
    <property type="entry name" value="(dimethylallyl)adenosine_tRNA"/>
    <property type="match status" value="1"/>
</dbReference>
<dbReference type="PROSITE" id="PS01278">
    <property type="entry name" value="MTTASE_RADICAL"/>
    <property type="match status" value="1"/>
</dbReference>
<dbReference type="InterPro" id="IPR020612">
    <property type="entry name" value="Methylthiotransferase_CS"/>
</dbReference>
<dbReference type="NCBIfam" id="TIGR01574">
    <property type="entry name" value="miaB-methiolase"/>
    <property type="match status" value="1"/>
</dbReference>
<feature type="binding site" evidence="12">
    <location>
        <position position="80"/>
    </location>
    <ligand>
        <name>[4Fe-4S] cluster</name>
        <dbReference type="ChEBI" id="CHEBI:49883"/>
        <label>1</label>
    </ligand>
</feature>
<dbReference type="SFLD" id="SFLDS00029">
    <property type="entry name" value="Radical_SAM"/>
    <property type="match status" value="1"/>
</dbReference>
<dbReference type="AlphaFoldDB" id="A0A2K1P5L9"/>
<evidence type="ECO:0000256" key="2">
    <source>
        <dbReference type="ARBA" id="ARBA00022485"/>
    </source>
</evidence>
<dbReference type="HAMAP" id="MF_01864">
    <property type="entry name" value="tRNA_metthiotr_MiaB"/>
    <property type="match status" value="1"/>
</dbReference>
<feature type="binding site" evidence="12">
    <location>
        <position position="10"/>
    </location>
    <ligand>
        <name>[4Fe-4S] cluster</name>
        <dbReference type="ChEBI" id="CHEBI:49883"/>
        <label>1</label>
    </ligand>
</feature>
<keyword evidence="6 12" id="KW-0408">Iron</keyword>
<evidence type="ECO:0000256" key="4">
    <source>
        <dbReference type="ARBA" id="ARBA00022691"/>
    </source>
</evidence>
<keyword evidence="3 12" id="KW-0808">Transferase</keyword>
<dbReference type="InterPro" id="IPR006638">
    <property type="entry name" value="Elp3/MiaA/NifB-like_rSAM"/>
</dbReference>
<dbReference type="InterPro" id="IPR007197">
    <property type="entry name" value="rSAM"/>
</dbReference>
<feature type="domain" description="MTTase N-terminal" evidence="14">
    <location>
        <begin position="1"/>
        <end position="117"/>
    </location>
</feature>
<dbReference type="InterPro" id="IPR005839">
    <property type="entry name" value="Methylthiotransferase"/>
</dbReference>